<name>A0A4R5MCZ8_9BURK</name>
<sequence length="96" mass="10844">MSAGRPVCVCAWWARCGLGVQLAILRVICERFATGLSRWLVALINALIFTPFVFAGRRHAAHYLRHYSIFHGFDIMRIFWACYADAANCVVARIAL</sequence>
<gene>
    <name evidence="2" type="ORF">EYW47_09885</name>
</gene>
<evidence type="ECO:0000256" key="1">
    <source>
        <dbReference type="SAM" id="Phobius"/>
    </source>
</evidence>
<dbReference type="RefSeq" id="WP_133194662.1">
    <property type="nucleotide sequence ID" value="NZ_JBHUCW010000006.1"/>
</dbReference>
<dbReference type="AlphaFoldDB" id="A0A4R5MCZ8"/>
<dbReference type="EMBL" id="SMRP01000003">
    <property type="protein sequence ID" value="TDG24832.1"/>
    <property type="molecule type" value="Genomic_DNA"/>
</dbReference>
<evidence type="ECO:0000313" key="2">
    <source>
        <dbReference type="EMBL" id="TDG24832.1"/>
    </source>
</evidence>
<keyword evidence="1" id="KW-0472">Membrane</keyword>
<evidence type="ECO:0000313" key="3">
    <source>
        <dbReference type="Proteomes" id="UP000295722"/>
    </source>
</evidence>
<organism evidence="2 3">
    <name type="scientific">Paraburkholderia silviterrae</name>
    <dbReference type="NCBI Taxonomy" id="2528715"/>
    <lineage>
        <taxon>Bacteria</taxon>
        <taxon>Pseudomonadati</taxon>
        <taxon>Pseudomonadota</taxon>
        <taxon>Betaproteobacteria</taxon>
        <taxon>Burkholderiales</taxon>
        <taxon>Burkholderiaceae</taxon>
        <taxon>Paraburkholderia</taxon>
    </lineage>
</organism>
<keyword evidence="3" id="KW-1185">Reference proteome</keyword>
<proteinExistence type="predicted"/>
<feature type="transmembrane region" description="Helical" evidence="1">
    <location>
        <begin position="39"/>
        <end position="56"/>
    </location>
</feature>
<reference evidence="2 3" key="1">
    <citation type="submission" date="2019-03" db="EMBL/GenBank/DDBJ databases">
        <title>Paraburkholderia sp. 4M-K11, isolated from subtropical forest soil.</title>
        <authorList>
            <person name="Gao Z.-H."/>
            <person name="Qiu L.-H."/>
        </authorList>
    </citation>
    <scope>NUCLEOTIDE SEQUENCE [LARGE SCALE GENOMIC DNA]</scope>
    <source>
        <strain evidence="2 3">4M-K11</strain>
    </source>
</reference>
<keyword evidence="1" id="KW-0812">Transmembrane</keyword>
<keyword evidence="1" id="KW-1133">Transmembrane helix</keyword>
<dbReference type="Proteomes" id="UP000295722">
    <property type="component" value="Unassembled WGS sequence"/>
</dbReference>
<protein>
    <submittedName>
        <fullName evidence="2">Uncharacterized protein</fullName>
    </submittedName>
</protein>
<comment type="caution">
    <text evidence="2">The sequence shown here is derived from an EMBL/GenBank/DDBJ whole genome shotgun (WGS) entry which is preliminary data.</text>
</comment>
<accession>A0A4R5MCZ8</accession>